<reference evidence="3" key="1">
    <citation type="submission" date="2016-10" db="EMBL/GenBank/DDBJ databases">
        <authorList>
            <person name="Varghese N."/>
            <person name="Submissions S."/>
        </authorList>
    </citation>
    <scope>NUCLEOTIDE SEQUENCE [LARGE SCALE GENOMIC DNA]</scope>
    <source>
        <strain evidence="3">DSM 6150</strain>
    </source>
</reference>
<dbReference type="RefSeq" id="WP_091196914.1">
    <property type="nucleotide sequence ID" value="NZ_FOVE01000020.1"/>
</dbReference>
<dbReference type="SUPFAM" id="SSF51182">
    <property type="entry name" value="RmlC-like cupins"/>
    <property type="match status" value="1"/>
</dbReference>
<dbReference type="InterPro" id="IPR011051">
    <property type="entry name" value="RmlC_Cupin_sf"/>
</dbReference>
<feature type="domain" description="Cupin type-2" evidence="1">
    <location>
        <begin position="53"/>
        <end position="108"/>
    </location>
</feature>
<protein>
    <submittedName>
        <fullName evidence="2">Cupin domain protein</fullName>
    </submittedName>
</protein>
<name>A0A1I5CLE5_9NEIS</name>
<gene>
    <name evidence="2" type="ORF">SAMN05660284_02429</name>
</gene>
<dbReference type="Proteomes" id="UP000242869">
    <property type="component" value="Unassembled WGS sequence"/>
</dbReference>
<dbReference type="STRING" id="83765.SAMN05660284_02429"/>
<dbReference type="AlphaFoldDB" id="A0A1I5CLE5"/>
<dbReference type="Gene3D" id="2.60.120.10">
    <property type="entry name" value="Jelly Rolls"/>
    <property type="match status" value="1"/>
</dbReference>
<dbReference type="Pfam" id="PF07883">
    <property type="entry name" value="Cupin_2"/>
    <property type="match status" value="1"/>
</dbReference>
<dbReference type="PANTHER" id="PTHR37694:SF1">
    <property type="entry name" value="SLR8022 PROTEIN"/>
    <property type="match status" value="1"/>
</dbReference>
<evidence type="ECO:0000259" key="1">
    <source>
        <dbReference type="Pfam" id="PF07883"/>
    </source>
</evidence>
<dbReference type="EMBL" id="FOVE01000020">
    <property type="protein sequence ID" value="SFN87702.1"/>
    <property type="molecule type" value="Genomic_DNA"/>
</dbReference>
<sequence>MNIENKSPRPAPEVLNLKQLLQFQDKAVVSRMLVKNTGGSVTLFAFDSDEGLSEHTAPFDALVVGVEGQAEILIGGVAYTLAEGDTLLMPANVPHAVNPQGQFKMLLVMIRGDAKNQAAQPA</sequence>
<organism evidence="2 3">
    <name type="scientific">Formivibrio citricus</name>
    <dbReference type="NCBI Taxonomy" id="83765"/>
    <lineage>
        <taxon>Bacteria</taxon>
        <taxon>Pseudomonadati</taxon>
        <taxon>Pseudomonadota</taxon>
        <taxon>Betaproteobacteria</taxon>
        <taxon>Neisseriales</taxon>
        <taxon>Chitinibacteraceae</taxon>
        <taxon>Formivibrio</taxon>
    </lineage>
</organism>
<accession>A0A1I5CLE5</accession>
<evidence type="ECO:0000313" key="2">
    <source>
        <dbReference type="EMBL" id="SFN87702.1"/>
    </source>
</evidence>
<dbReference type="CDD" id="cd02230">
    <property type="entry name" value="cupin_HP0902-like"/>
    <property type="match status" value="1"/>
</dbReference>
<proteinExistence type="predicted"/>
<dbReference type="InterPro" id="IPR014710">
    <property type="entry name" value="RmlC-like_jellyroll"/>
</dbReference>
<dbReference type="PANTHER" id="PTHR37694">
    <property type="entry name" value="SLR8022 PROTEIN"/>
    <property type="match status" value="1"/>
</dbReference>
<keyword evidence="3" id="KW-1185">Reference proteome</keyword>
<dbReference type="OrthoDB" id="1121052at2"/>
<dbReference type="InterPro" id="IPR013096">
    <property type="entry name" value="Cupin_2"/>
</dbReference>
<evidence type="ECO:0000313" key="3">
    <source>
        <dbReference type="Proteomes" id="UP000242869"/>
    </source>
</evidence>